<accession>A0A4V2QEZ7</accession>
<dbReference type="Proteomes" id="UP000295008">
    <property type="component" value="Unassembled WGS sequence"/>
</dbReference>
<proteinExistence type="predicted"/>
<dbReference type="AlphaFoldDB" id="A0A4V2QEZ7"/>
<reference evidence="1 2" key="1">
    <citation type="submission" date="2019-03" db="EMBL/GenBank/DDBJ databases">
        <title>Genomic Encyclopedia of Type Strains, Phase IV (KMG-IV): sequencing the most valuable type-strain genomes for metagenomic binning, comparative biology and taxonomic classification.</title>
        <authorList>
            <person name="Goeker M."/>
        </authorList>
    </citation>
    <scope>NUCLEOTIDE SEQUENCE [LARGE SCALE GENOMIC DNA]</scope>
    <source>
        <strain evidence="1 2">LX-B</strain>
    </source>
</reference>
<keyword evidence="2" id="KW-1185">Reference proteome</keyword>
<evidence type="ECO:0000313" key="1">
    <source>
        <dbReference type="EMBL" id="TCL69977.1"/>
    </source>
</evidence>
<organism evidence="1 2">
    <name type="scientific">Hydrogenispora ethanolica</name>
    <dbReference type="NCBI Taxonomy" id="1082276"/>
    <lineage>
        <taxon>Bacteria</taxon>
        <taxon>Bacillati</taxon>
        <taxon>Bacillota</taxon>
        <taxon>Hydrogenispora</taxon>
    </lineage>
</organism>
<dbReference type="EMBL" id="SLUN01000011">
    <property type="protein sequence ID" value="TCL69977.1"/>
    <property type="molecule type" value="Genomic_DNA"/>
</dbReference>
<evidence type="ECO:0000313" key="2">
    <source>
        <dbReference type="Proteomes" id="UP000295008"/>
    </source>
</evidence>
<comment type="caution">
    <text evidence="1">The sequence shown here is derived from an EMBL/GenBank/DDBJ whole genome shotgun (WGS) entry which is preliminary data.</text>
</comment>
<protein>
    <submittedName>
        <fullName evidence="1">Uncharacterized protein</fullName>
    </submittedName>
</protein>
<gene>
    <name evidence="1" type="ORF">EDC14_101199</name>
</gene>
<sequence length="39" mass="4736">MIYPCLCNNLYMRPNLLYKNLFKNWYAPPLKNPEVFISL</sequence>
<name>A0A4V2QEZ7_HYDET</name>